<accession>A0AAV5KH32</accession>
<sequence>MATIPSKIQLSTDSRSYSLPSRPHPIMSQVDEHLSRLRTSESASTSSAISKQLGGLQDLHECIGKLLQLPLTQQALAQEQSEKWVEEMLDGSLRILDACSTAKDSLLHTKECLRELQSIMRRKRGGEAAFLNEVRKYLASRKVMKKAIQKVLKNLKGTENKYNSDDQTLAMISMFREVQGADITLFESLLSFISAEKVQPKASKWSLVSKLVHQKRVACEQEADANEFARVDAALQFLNCHKDCNSQIENMQTELQNLDSCIQDLEEGLESLFRSLIKARVSILNILNH</sequence>
<name>A0AAV5KH32_9ROSI</name>
<dbReference type="EMBL" id="BPVZ01000064">
    <property type="protein sequence ID" value="GKV23912.1"/>
    <property type="molecule type" value="Genomic_DNA"/>
</dbReference>
<evidence type="ECO:0000256" key="1">
    <source>
        <dbReference type="SAM" id="MobiDB-lite"/>
    </source>
</evidence>
<organism evidence="2 3">
    <name type="scientific">Rubroshorea leprosula</name>
    <dbReference type="NCBI Taxonomy" id="152421"/>
    <lineage>
        <taxon>Eukaryota</taxon>
        <taxon>Viridiplantae</taxon>
        <taxon>Streptophyta</taxon>
        <taxon>Embryophyta</taxon>
        <taxon>Tracheophyta</taxon>
        <taxon>Spermatophyta</taxon>
        <taxon>Magnoliopsida</taxon>
        <taxon>eudicotyledons</taxon>
        <taxon>Gunneridae</taxon>
        <taxon>Pentapetalae</taxon>
        <taxon>rosids</taxon>
        <taxon>malvids</taxon>
        <taxon>Malvales</taxon>
        <taxon>Dipterocarpaceae</taxon>
        <taxon>Rubroshorea</taxon>
    </lineage>
</organism>
<dbReference type="InterPro" id="IPR004320">
    <property type="entry name" value="BPS1_pln"/>
</dbReference>
<protein>
    <recommendedName>
        <fullName evidence="4">DUF241 domain protein</fullName>
    </recommendedName>
</protein>
<evidence type="ECO:0000313" key="2">
    <source>
        <dbReference type="EMBL" id="GKV23912.1"/>
    </source>
</evidence>
<gene>
    <name evidence="2" type="ORF">SLEP1_g33586</name>
</gene>
<evidence type="ECO:0008006" key="4">
    <source>
        <dbReference type="Google" id="ProtNLM"/>
    </source>
</evidence>
<feature type="compositionally biased region" description="Polar residues" evidence="1">
    <location>
        <begin position="1"/>
        <end position="19"/>
    </location>
</feature>
<dbReference type="GO" id="GO:0048364">
    <property type="term" value="P:root development"/>
    <property type="evidence" value="ECO:0007669"/>
    <property type="project" value="InterPro"/>
</dbReference>
<dbReference type="Pfam" id="PF03087">
    <property type="entry name" value="BPS1"/>
    <property type="match status" value="1"/>
</dbReference>
<dbReference type="PANTHER" id="PTHR33070:SF129">
    <property type="entry name" value="DUF241 DOMAIN PROTEIN"/>
    <property type="match status" value="1"/>
</dbReference>
<proteinExistence type="predicted"/>
<dbReference type="AlphaFoldDB" id="A0AAV5KH32"/>
<dbReference type="GO" id="GO:0048367">
    <property type="term" value="P:shoot system development"/>
    <property type="evidence" value="ECO:0007669"/>
    <property type="project" value="InterPro"/>
</dbReference>
<dbReference type="Proteomes" id="UP001054252">
    <property type="component" value="Unassembled WGS sequence"/>
</dbReference>
<comment type="caution">
    <text evidence="2">The sequence shown here is derived from an EMBL/GenBank/DDBJ whole genome shotgun (WGS) entry which is preliminary data.</text>
</comment>
<keyword evidence="3" id="KW-1185">Reference proteome</keyword>
<feature type="region of interest" description="Disordered" evidence="1">
    <location>
        <begin position="1"/>
        <end position="26"/>
    </location>
</feature>
<dbReference type="PANTHER" id="PTHR33070">
    <property type="entry name" value="OS06G0725500 PROTEIN"/>
    <property type="match status" value="1"/>
</dbReference>
<reference evidence="2 3" key="1">
    <citation type="journal article" date="2021" name="Commun. Biol.">
        <title>The genome of Shorea leprosula (Dipterocarpaceae) highlights the ecological relevance of drought in aseasonal tropical rainforests.</title>
        <authorList>
            <person name="Ng K.K.S."/>
            <person name="Kobayashi M.J."/>
            <person name="Fawcett J.A."/>
            <person name="Hatakeyama M."/>
            <person name="Paape T."/>
            <person name="Ng C.H."/>
            <person name="Ang C.C."/>
            <person name="Tnah L.H."/>
            <person name="Lee C.T."/>
            <person name="Nishiyama T."/>
            <person name="Sese J."/>
            <person name="O'Brien M.J."/>
            <person name="Copetti D."/>
            <person name="Mohd Noor M.I."/>
            <person name="Ong R.C."/>
            <person name="Putra M."/>
            <person name="Sireger I.Z."/>
            <person name="Indrioko S."/>
            <person name="Kosugi Y."/>
            <person name="Izuno A."/>
            <person name="Isagi Y."/>
            <person name="Lee S.L."/>
            <person name="Shimizu K.K."/>
        </authorList>
    </citation>
    <scope>NUCLEOTIDE SEQUENCE [LARGE SCALE GENOMIC DNA]</scope>
    <source>
        <strain evidence="2">214</strain>
    </source>
</reference>
<evidence type="ECO:0000313" key="3">
    <source>
        <dbReference type="Proteomes" id="UP001054252"/>
    </source>
</evidence>